<dbReference type="InterPro" id="IPR019361">
    <property type="entry name" value="HPF1"/>
</dbReference>
<dbReference type="Pfam" id="PF10228">
    <property type="entry name" value="HPF1"/>
    <property type="match status" value="1"/>
</dbReference>
<evidence type="ECO:0000313" key="8">
    <source>
        <dbReference type="Proteomes" id="UP001642483"/>
    </source>
</evidence>
<gene>
    <name evidence="7" type="ORF">CVLEPA_LOCUS18356</name>
</gene>
<evidence type="ECO:0000256" key="2">
    <source>
        <dbReference type="ARBA" id="ARBA00004286"/>
    </source>
</evidence>
<protein>
    <recommendedName>
        <fullName evidence="9">Histone PARylation factor 1</fullName>
    </recommendedName>
</protein>
<keyword evidence="4" id="KW-0158">Chromosome</keyword>
<evidence type="ECO:0000313" key="7">
    <source>
        <dbReference type="EMBL" id="CAK8686426.1"/>
    </source>
</evidence>
<comment type="caution">
    <text evidence="7">The sequence shown here is derived from an EMBL/GenBank/DDBJ whole genome shotgun (WGS) entry which is preliminary data.</text>
</comment>
<comment type="subcellular location">
    <subcellularLocation>
        <location evidence="2">Chromosome</location>
    </subcellularLocation>
    <subcellularLocation>
        <location evidence="1">Nucleus</location>
    </subcellularLocation>
</comment>
<dbReference type="Proteomes" id="UP001642483">
    <property type="component" value="Unassembled WGS sequence"/>
</dbReference>
<proteinExistence type="inferred from homology"/>
<reference evidence="7 8" key="1">
    <citation type="submission" date="2024-02" db="EMBL/GenBank/DDBJ databases">
        <authorList>
            <person name="Daric V."/>
            <person name="Darras S."/>
        </authorList>
    </citation>
    <scope>NUCLEOTIDE SEQUENCE [LARGE SCALE GENOMIC DNA]</scope>
</reference>
<sequence length="332" mass="38388">MPGKRKSSQRLTQKDAKQKRSSEFGKGDCDVINVMYGMTMPRDLIHFWKFCQTVNEKDPCGALDILNLQLVGPFHYLNTPEKKPYKRPFHYHMKWRYFYDCPEFLTAVTSSDPKKSLFHIGYFRDDPDTPENCVVATNSGNDARLNIVGDNLFAAVSGEIKKALREKKSNKVKFSTLQKTLEMFAEKESFSLEVKSATVKDRLKKVVAKSFHGAGIVVPIVNDVGYRPLHHHDGDLKRLLKKIADAKNDDERMLAFDPIQEVVNYIQFANDECDYGMGLEFGVDLFCYGSRYLNKMSKMLLYTAYKLLKRDLYATICEKHLDDRREENFERI</sequence>
<keyword evidence="5" id="KW-0539">Nucleus</keyword>
<comment type="similarity">
    <text evidence="3">Belongs to the HPF1 family.</text>
</comment>
<evidence type="ECO:0008006" key="9">
    <source>
        <dbReference type="Google" id="ProtNLM"/>
    </source>
</evidence>
<evidence type="ECO:0000256" key="5">
    <source>
        <dbReference type="ARBA" id="ARBA00023242"/>
    </source>
</evidence>
<evidence type="ECO:0000256" key="6">
    <source>
        <dbReference type="SAM" id="MobiDB-lite"/>
    </source>
</evidence>
<evidence type="ECO:0000256" key="4">
    <source>
        <dbReference type="ARBA" id="ARBA00022454"/>
    </source>
</evidence>
<evidence type="ECO:0000256" key="3">
    <source>
        <dbReference type="ARBA" id="ARBA00010803"/>
    </source>
</evidence>
<dbReference type="PANTHER" id="PTHR13386:SF1">
    <property type="entry name" value="HISTONE PARYLATION FACTOR 1"/>
    <property type="match status" value="1"/>
</dbReference>
<dbReference type="PANTHER" id="PTHR13386">
    <property type="entry name" value="HISTONE PARYLATION FACTOR 1"/>
    <property type="match status" value="1"/>
</dbReference>
<feature type="compositionally biased region" description="Basic and acidic residues" evidence="6">
    <location>
        <begin position="12"/>
        <end position="23"/>
    </location>
</feature>
<feature type="region of interest" description="Disordered" evidence="6">
    <location>
        <begin position="1"/>
        <end position="23"/>
    </location>
</feature>
<evidence type="ECO:0000256" key="1">
    <source>
        <dbReference type="ARBA" id="ARBA00004123"/>
    </source>
</evidence>
<dbReference type="EMBL" id="CAWYQH010000102">
    <property type="protein sequence ID" value="CAK8686426.1"/>
    <property type="molecule type" value="Genomic_DNA"/>
</dbReference>
<keyword evidence="8" id="KW-1185">Reference proteome</keyword>
<name>A0ABP0G3K2_CLALP</name>
<accession>A0ABP0G3K2</accession>
<organism evidence="7 8">
    <name type="scientific">Clavelina lepadiformis</name>
    <name type="common">Light-bulb sea squirt</name>
    <name type="synonym">Ascidia lepadiformis</name>
    <dbReference type="NCBI Taxonomy" id="159417"/>
    <lineage>
        <taxon>Eukaryota</taxon>
        <taxon>Metazoa</taxon>
        <taxon>Chordata</taxon>
        <taxon>Tunicata</taxon>
        <taxon>Ascidiacea</taxon>
        <taxon>Aplousobranchia</taxon>
        <taxon>Clavelinidae</taxon>
        <taxon>Clavelina</taxon>
    </lineage>
</organism>